<evidence type="ECO:0000313" key="1">
    <source>
        <dbReference type="EMBL" id="MFF3566324.1"/>
    </source>
</evidence>
<name>A0ABW6RRZ0_9NOCA</name>
<gene>
    <name evidence="1" type="ORF">ACFYXQ_00925</name>
</gene>
<organism evidence="1 2">
    <name type="scientific">Nocardia jiangxiensis</name>
    <dbReference type="NCBI Taxonomy" id="282685"/>
    <lineage>
        <taxon>Bacteria</taxon>
        <taxon>Bacillati</taxon>
        <taxon>Actinomycetota</taxon>
        <taxon>Actinomycetes</taxon>
        <taxon>Mycobacteriales</taxon>
        <taxon>Nocardiaceae</taxon>
        <taxon>Nocardia</taxon>
    </lineage>
</organism>
<accession>A0ABW6RRZ0</accession>
<keyword evidence="2" id="KW-1185">Reference proteome</keyword>
<protein>
    <submittedName>
        <fullName evidence="1">Uncharacterized protein</fullName>
    </submittedName>
</protein>
<proteinExistence type="predicted"/>
<evidence type="ECO:0000313" key="2">
    <source>
        <dbReference type="Proteomes" id="UP001601992"/>
    </source>
</evidence>
<comment type="caution">
    <text evidence="1">The sequence shown here is derived from an EMBL/GenBank/DDBJ whole genome shotgun (WGS) entry which is preliminary data.</text>
</comment>
<reference evidence="1 2" key="1">
    <citation type="submission" date="2024-10" db="EMBL/GenBank/DDBJ databases">
        <title>The Natural Products Discovery Center: Release of the First 8490 Sequenced Strains for Exploring Actinobacteria Biosynthetic Diversity.</title>
        <authorList>
            <person name="Kalkreuter E."/>
            <person name="Kautsar S.A."/>
            <person name="Yang D."/>
            <person name="Bader C.D."/>
            <person name="Teijaro C.N."/>
            <person name="Fluegel L."/>
            <person name="Davis C.M."/>
            <person name="Simpson J.R."/>
            <person name="Lauterbach L."/>
            <person name="Steele A.D."/>
            <person name="Gui C."/>
            <person name="Meng S."/>
            <person name="Li G."/>
            <person name="Viehrig K."/>
            <person name="Ye F."/>
            <person name="Su P."/>
            <person name="Kiefer A.F."/>
            <person name="Nichols A."/>
            <person name="Cepeda A.J."/>
            <person name="Yan W."/>
            <person name="Fan B."/>
            <person name="Jiang Y."/>
            <person name="Adhikari A."/>
            <person name="Zheng C.-J."/>
            <person name="Schuster L."/>
            <person name="Cowan T.M."/>
            <person name="Smanski M.J."/>
            <person name="Chevrette M.G."/>
            <person name="De Carvalho L.P.S."/>
            <person name="Shen B."/>
        </authorList>
    </citation>
    <scope>NUCLEOTIDE SEQUENCE [LARGE SCALE GENOMIC DNA]</scope>
    <source>
        <strain evidence="1 2">NPDC002593</strain>
    </source>
</reference>
<dbReference type="Proteomes" id="UP001601992">
    <property type="component" value="Unassembled WGS sequence"/>
</dbReference>
<dbReference type="EMBL" id="JBIAQY010000001">
    <property type="protein sequence ID" value="MFF3566324.1"/>
    <property type="molecule type" value="Genomic_DNA"/>
</dbReference>
<sequence>MSIASEWDVAQLRRLARRLGYVLIWPDDSPIRLVDQVRNLDVDIVLAPAPNHLDALELDAVMHVTGIETACPRMSFNRWMQSDAGT</sequence>
<dbReference type="RefSeq" id="WP_245568015.1">
    <property type="nucleotide sequence ID" value="NZ_JBIAQY010000001.1"/>
</dbReference>